<dbReference type="RefSeq" id="WP_135339483.1">
    <property type="nucleotide sequence ID" value="NZ_JBHLTX010000013.1"/>
</dbReference>
<feature type="signal peptide" evidence="1">
    <location>
        <begin position="1"/>
        <end position="24"/>
    </location>
</feature>
<proteinExistence type="predicted"/>
<gene>
    <name evidence="2" type="ORF">E4099_14640</name>
</gene>
<accession>A0A4Z0HB70</accession>
<evidence type="ECO:0000256" key="1">
    <source>
        <dbReference type="SAM" id="SignalP"/>
    </source>
</evidence>
<dbReference type="AlphaFoldDB" id="A0A4Z0HB70"/>
<keyword evidence="1" id="KW-0732">Signal</keyword>
<reference evidence="2 3" key="1">
    <citation type="submission" date="2019-03" db="EMBL/GenBank/DDBJ databases">
        <authorList>
            <person name="Gonzalez-Pimentel J.L."/>
        </authorList>
    </citation>
    <scope>NUCLEOTIDE SEQUENCE [LARGE SCALE GENOMIC DNA]</scope>
    <source>
        <strain evidence="2 3">JCM 31289</strain>
    </source>
</reference>
<sequence>MRRIAAAALGAAAVIGALAAPALADNPFGFALDDLTPANITTTADRPTILPADTAERSIVRTTTKEESPWIKRLGLDDLAP</sequence>
<evidence type="ECO:0000313" key="2">
    <source>
        <dbReference type="EMBL" id="TGB08840.1"/>
    </source>
</evidence>
<organism evidence="2 3">
    <name type="scientific">Streptomyces palmae</name>
    <dbReference type="NCBI Taxonomy" id="1701085"/>
    <lineage>
        <taxon>Bacteria</taxon>
        <taxon>Bacillati</taxon>
        <taxon>Actinomycetota</taxon>
        <taxon>Actinomycetes</taxon>
        <taxon>Kitasatosporales</taxon>
        <taxon>Streptomycetaceae</taxon>
        <taxon>Streptomyces</taxon>
    </lineage>
</organism>
<dbReference type="Proteomes" id="UP000297948">
    <property type="component" value="Unassembled WGS sequence"/>
</dbReference>
<keyword evidence="3" id="KW-1185">Reference proteome</keyword>
<name>A0A4Z0HB70_9ACTN</name>
<comment type="caution">
    <text evidence="2">The sequence shown here is derived from an EMBL/GenBank/DDBJ whole genome shotgun (WGS) entry which is preliminary data.</text>
</comment>
<feature type="chain" id="PRO_5021293233" evidence="1">
    <location>
        <begin position="25"/>
        <end position="81"/>
    </location>
</feature>
<evidence type="ECO:0000313" key="3">
    <source>
        <dbReference type="Proteomes" id="UP000297948"/>
    </source>
</evidence>
<dbReference type="EMBL" id="SRID01000115">
    <property type="protein sequence ID" value="TGB08840.1"/>
    <property type="molecule type" value="Genomic_DNA"/>
</dbReference>
<protein>
    <submittedName>
        <fullName evidence="2">Uncharacterized protein</fullName>
    </submittedName>
</protein>